<gene>
    <name evidence="2" type="ORF">QBC46DRAFT_402234</name>
</gene>
<evidence type="ECO:0000313" key="3">
    <source>
        <dbReference type="Proteomes" id="UP001303473"/>
    </source>
</evidence>
<feature type="region of interest" description="Disordered" evidence="1">
    <location>
        <begin position="115"/>
        <end position="138"/>
    </location>
</feature>
<comment type="caution">
    <text evidence="2">The sequence shown here is derived from an EMBL/GenBank/DDBJ whole genome shotgun (WGS) entry which is preliminary data.</text>
</comment>
<keyword evidence="3" id="KW-1185">Reference proteome</keyword>
<proteinExistence type="predicted"/>
<organism evidence="2 3">
    <name type="scientific">Diplogelasinospora grovesii</name>
    <dbReference type="NCBI Taxonomy" id="303347"/>
    <lineage>
        <taxon>Eukaryota</taxon>
        <taxon>Fungi</taxon>
        <taxon>Dikarya</taxon>
        <taxon>Ascomycota</taxon>
        <taxon>Pezizomycotina</taxon>
        <taxon>Sordariomycetes</taxon>
        <taxon>Sordariomycetidae</taxon>
        <taxon>Sordariales</taxon>
        <taxon>Diplogelasinosporaceae</taxon>
        <taxon>Diplogelasinospora</taxon>
    </lineage>
</organism>
<feature type="compositionally biased region" description="Basic residues" evidence="1">
    <location>
        <begin position="1"/>
        <end position="16"/>
    </location>
</feature>
<evidence type="ECO:0000256" key="1">
    <source>
        <dbReference type="SAM" id="MobiDB-lite"/>
    </source>
</evidence>
<dbReference type="AlphaFoldDB" id="A0AAN6MVT2"/>
<evidence type="ECO:0000313" key="2">
    <source>
        <dbReference type="EMBL" id="KAK3933463.1"/>
    </source>
</evidence>
<sequence>MVGAGKKRNQKKKAYLRHQSLEPSSPARPSTLVRKNVTLPSTPVRTTTTRSIARDASTAAADAAAAVAAERQTALNDAVNEVKFQWKNFGKLLPEKYQSRTADHEHRVRRVSLVGPLDRPDDHDGTTGTLGRVDDDDDSPATFKGYRNTVASTLNQHRYTGIDSLYLKQDFANKLTDFAEYYAARKGKTGAYMPFRAIIDNNDRITFDGIIDVYDYEKVMMLDPTAVRSTKDQRR</sequence>
<accession>A0AAN6MVT2</accession>
<feature type="region of interest" description="Disordered" evidence="1">
    <location>
        <begin position="1"/>
        <end position="31"/>
    </location>
</feature>
<reference evidence="3" key="1">
    <citation type="journal article" date="2023" name="Mol. Phylogenet. Evol.">
        <title>Genome-scale phylogeny and comparative genomics of the fungal order Sordariales.</title>
        <authorList>
            <person name="Hensen N."/>
            <person name="Bonometti L."/>
            <person name="Westerberg I."/>
            <person name="Brannstrom I.O."/>
            <person name="Guillou S."/>
            <person name="Cros-Aarteil S."/>
            <person name="Calhoun S."/>
            <person name="Haridas S."/>
            <person name="Kuo A."/>
            <person name="Mondo S."/>
            <person name="Pangilinan J."/>
            <person name="Riley R."/>
            <person name="LaButti K."/>
            <person name="Andreopoulos B."/>
            <person name="Lipzen A."/>
            <person name="Chen C."/>
            <person name="Yan M."/>
            <person name="Daum C."/>
            <person name="Ng V."/>
            <person name="Clum A."/>
            <person name="Steindorff A."/>
            <person name="Ohm R.A."/>
            <person name="Martin F."/>
            <person name="Silar P."/>
            <person name="Natvig D.O."/>
            <person name="Lalanne C."/>
            <person name="Gautier V."/>
            <person name="Ament-Velasquez S.L."/>
            <person name="Kruys A."/>
            <person name="Hutchinson M.I."/>
            <person name="Powell A.J."/>
            <person name="Barry K."/>
            <person name="Miller A.N."/>
            <person name="Grigoriev I.V."/>
            <person name="Debuchy R."/>
            <person name="Gladieux P."/>
            <person name="Hiltunen Thoren M."/>
            <person name="Johannesson H."/>
        </authorList>
    </citation>
    <scope>NUCLEOTIDE SEQUENCE [LARGE SCALE GENOMIC DNA]</scope>
    <source>
        <strain evidence="3">CBS 340.73</strain>
    </source>
</reference>
<name>A0AAN6MVT2_9PEZI</name>
<dbReference type="Proteomes" id="UP001303473">
    <property type="component" value="Unassembled WGS sequence"/>
</dbReference>
<dbReference type="EMBL" id="MU854217">
    <property type="protein sequence ID" value="KAK3933463.1"/>
    <property type="molecule type" value="Genomic_DNA"/>
</dbReference>
<protein>
    <submittedName>
        <fullName evidence="2">Uncharacterized protein</fullName>
    </submittedName>
</protein>